<reference evidence="2 3" key="1">
    <citation type="submission" date="2023-04" db="EMBL/GenBank/DDBJ databases">
        <title>Fusibacter bizertensis strain WBS, isolated from littoral bottom sediments of the Arctic seas - biochemical and genomic analysis.</title>
        <authorList>
            <person name="Brioukhanov A.L."/>
        </authorList>
    </citation>
    <scope>NUCLEOTIDE SEQUENCE [LARGE SCALE GENOMIC DNA]</scope>
    <source>
        <strain evidence="2 3">WBS</strain>
    </source>
</reference>
<evidence type="ECO:0008006" key="4">
    <source>
        <dbReference type="Google" id="ProtNLM"/>
    </source>
</evidence>
<dbReference type="EMBL" id="JARYZI010000001">
    <property type="protein sequence ID" value="MDH8676921.1"/>
    <property type="molecule type" value="Genomic_DNA"/>
</dbReference>
<accession>A0ABT6N926</accession>
<organism evidence="2 3">
    <name type="scientific">Fusibacter bizertensis</name>
    <dbReference type="NCBI Taxonomy" id="1488331"/>
    <lineage>
        <taxon>Bacteria</taxon>
        <taxon>Bacillati</taxon>
        <taxon>Bacillota</taxon>
        <taxon>Clostridia</taxon>
        <taxon>Eubacteriales</taxon>
        <taxon>Eubacteriales Family XII. Incertae Sedis</taxon>
        <taxon>Fusibacter</taxon>
    </lineage>
</organism>
<evidence type="ECO:0000256" key="1">
    <source>
        <dbReference type="SAM" id="Phobius"/>
    </source>
</evidence>
<name>A0ABT6N926_9FIRM</name>
<proteinExistence type="predicted"/>
<dbReference type="RefSeq" id="WP_281092721.1">
    <property type="nucleotide sequence ID" value="NZ_JARYZI010000001.1"/>
</dbReference>
<protein>
    <recommendedName>
        <fullName evidence="4">DUF4860 domain-containing protein</fullName>
    </recommendedName>
</protein>
<feature type="transmembrane region" description="Helical" evidence="1">
    <location>
        <begin position="16"/>
        <end position="37"/>
    </location>
</feature>
<keyword evidence="1" id="KW-1133">Transmembrane helix</keyword>
<keyword evidence="1" id="KW-0472">Membrane</keyword>
<keyword evidence="1" id="KW-0812">Transmembrane</keyword>
<gene>
    <name evidence="2" type="ORF">QE109_02115</name>
</gene>
<evidence type="ECO:0000313" key="2">
    <source>
        <dbReference type="EMBL" id="MDH8676921.1"/>
    </source>
</evidence>
<evidence type="ECO:0000313" key="3">
    <source>
        <dbReference type="Proteomes" id="UP001158045"/>
    </source>
</evidence>
<dbReference type="Proteomes" id="UP001158045">
    <property type="component" value="Unassembled WGS sequence"/>
</dbReference>
<comment type="caution">
    <text evidence="2">The sequence shown here is derived from an EMBL/GenBank/DDBJ whole genome shotgun (WGS) entry which is preliminary data.</text>
</comment>
<keyword evidence="3" id="KW-1185">Reference proteome</keyword>
<sequence length="184" mass="21355">MFNKLSMGREKRRKSYIVITIVIIVCILIIVTDNLLYNKTETFSIDETYSANPTKVFSEFETSILNEPTKITIKGNVTKKVNPVIIKKGFFNYSYCYVFNGDILIDDYAFKFDDQKPFISTYITIDDKKVLFASPADTETLKIDDNVYRVGITAVRDVNFNLINFQLTLYNSENQKLANYNYDF</sequence>